<evidence type="ECO:0000313" key="3">
    <source>
        <dbReference type="Proteomes" id="UP000829196"/>
    </source>
</evidence>
<dbReference type="Proteomes" id="UP000829196">
    <property type="component" value="Unassembled WGS sequence"/>
</dbReference>
<keyword evidence="3" id="KW-1185">Reference proteome</keyword>
<dbReference type="AlphaFoldDB" id="A0A8T3C1Y2"/>
<gene>
    <name evidence="2" type="ORF">KFK09_004086</name>
</gene>
<keyword evidence="1" id="KW-0472">Membrane</keyword>
<feature type="transmembrane region" description="Helical" evidence="1">
    <location>
        <begin position="54"/>
        <end position="80"/>
    </location>
</feature>
<accession>A0A8T3C1Y2</accession>
<keyword evidence="1" id="KW-1133">Transmembrane helix</keyword>
<sequence length="217" mass="24312">MDAMKAEKEIAMNRFRRLRQIGQLLRCIEAAAALILLSYSSIHIPAAARNSGEFLHRAAVIFISPRFVFLLGNAIVLVLLKSCHFSPESAAAGSGIGNICGEISCSQPPILGTVAEDGKTTSYENRSFRRSRSEKLERRREEVKLRRAATECLRKGRKEHDREKVVAQDSVGVKDEVDAEEFRRTVEEFIARQQRFRREESLAVVATSDGPEDLVPL</sequence>
<comment type="caution">
    <text evidence="2">The sequence shown here is derived from an EMBL/GenBank/DDBJ whole genome shotgun (WGS) entry which is preliminary data.</text>
</comment>
<protein>
    <recommendedName>
        <fullName evidence="4">DUF4408 domain-containing protein</fullName>
    </recommendedName>
</protein>
<feature type="transmembrane region" description="Helical" evidence="1">
    <location>
        <begin position="21"/>
        <end position="42"/>
    </location>
</feature>
<name>A0A8T3C1Y2_DENNO</name>
<proteinExistence type="predicted"/>
<dbReference type="OrthoDB" id="1095087at2759"/>
<keyword evidence="1" id="KW-0812">Transmembrane</keyword>
<evidence type="ECO:0008006" key="4">
    <source>
        <dbReference type="Google" id="ProtNLM"/>
    </source>
</evidence>
<dbReference type="PANTHER" id="PTHR33640">
    <property type="entry name" value="TRANSMEMBRANE PROTEIN"/>
    <property type="match status" value="1"/>
</dbReference>
<evidence type="ECO:0000256" key="1">
    <source>
        <dbReference type="SAM" id="Phobius"/>
    </source>
</evidence>
<reference evidence="2" key="1">
    <citation type="journal article" date="2022" name="Front. Genet.">
        <title>Chromosome-Scale Assembly of the Dendrobium nobile Genome Provides Insights Into the Molecular Mechanism of the Biosynthesis of the Medicinal Active Ingredient of Dendrobium.</title>
        <authorList>
            <person name="Xu Q."/>
            <person name="Niu S.-C."/>
            <person name="Li K.-L."/>
            <person name="Zheng P.-J."/>
            <person name="Zhang X.-J."/>
            <person name="Jia Y."/>
            <person name="Liu Y."/>
            <person name="Niu Y.-X."/>
            <person name="Yu L.-H."/>
            <person name="Chen D.-F."/>
            <person name="Zhang G.-Q."/>
        </authorList>
    </citation>
    <scope>NUCLEOTIDE SEQUENCE</scope>
    <source>
        <tissue evidence="2">Leaf</tissue>
    </source>
</reference>
<evidence type="ECO:0000313" key="2">
    <source>
        <dbReference type="EMBL" id="KAI0524704.1"/>
    </source>
</evidence>
<dbReference type="PANTHER" id="PTHR33640:SF8">
    <property type="entry name" value="TRANSMEMBRANE PROTEIN"/>
    <property type="match status" value="1"/>
</dbReference>
<dbReference type="EMBL" id="JAGYWB010000004">
    <property type="protein sequence ID" value="KAI0524704.1"/>
    <property type="molecule type" value="Genomic_DNA"/>
</dbReference>
<organism evidence="2 3">
    <name type="scientific">Dendrobium nobile</name>
    <name type="common">Orchid</name>
    <dbReference type="NCBI Taxonomy" id="94219"/>
    <lineage>
        <taxon>Eukaryota</taxon>
        <taxon>Viridiplantae</taxon>
        <taxon>Streptophyta</taxon>
        <taxon>Embryophyta</taxon>
        <taxon>Tracheophyta</taxon>
        <taxon>Spermatophyta</taxon>
        <taxon>Magnoliopsida</taxon>
        <taxon>Liliopsida</taxon>
        <taxon>Asparagales</taxon>
        <taxon>Orchidaceae</taxon>
        <taxon>Epidendroideae</taxon>
        <taxon>Malaxideae</taxon>
        <taxon>Dendrobiinae</taxon>
        <taxon>Dendrobium</taxon>
    </lineage>
</organism>